<evidence type="ECO:0000256" key="2">
    <source>
        <dbReference type="ARBA" id="ARBA00005041"/>
    </source>
</evidence>
<keyword evidence="4" id="KW-0677">Repeat</keyword>
<evidence type="ECO:0000313" key="11">
    <source>
        <dbReference type="EMBL" id="KAF1919585.1"/>
    </source>
</evidence>
<dbReference type="PANTHER" id="PTHR12697:SF5">
    <property type="entry name" value="DEOXYHYPUSINE HYDROXYLASE"/>
    <property type="match status" value="1"/>
</dbReference>
<dbReference type="EMBL" id="ML979133">
    <property type="protein sequence ID" value="KAF1919585.1"/>
    <property type="molecule type" value="Genomic_DNA"/>
</dbReference>
<comment type="function">
    <text evidence="9">Catalyzes the hydroxylation of the N(6)-(4-aminobutyl)-L-lysine intermediate to form hypusine, an essential post-translational modification only found in mature eIF-5A factor.</text>
</comment>
<gene>
    <name evidence="9" type="primary">LIA1</name>
    <name evidence="11" type="ORF">BDU57DRAFT_512754</name>
</gene>
<dbReference type="GO" id="GO:0019135">
    <property type="term" value="F:deoxyhypusine monooxygenase activity"/>
    <property type="evidence" value="ECO:0007669"/>
    <property type="project" value="UniProtKB-UniRule"/>
</dbReference>
<keyword evidence="7 9" id="KW-0503">Monooxygenase</keyword>
<comment type="catalytic activity">
    <reaction evidence="1 9">
        <text>[eIF5A protein]-deoxyhypusine + AH2 + O2 = [eIF5A protein]-hypusine + A + H2O</text>
        <dbReference type="Rhea" id="RHEA:14101"/>
        <dbReference type="Rhea" id="RHEA-COMP:10144"/>
        <dbReference type="Rhea" id="RHEA-COMP:12592"/>
        <dbReference type="ChEBI" id="CHEBI:13193"/>
        <dbReference type="ChEBI" id="CHEBI:15377"/>
        <dbReference type="ChEBI" id="CHEBI:15379"/>
        <dbReference type="ChEBI" id="CHEBI:17499"/>
        <dbReference type="ChEBI" id="CHEBI:82657"/>
        <dbReference type="ChEBI" id="CHEBI:91175"/>
        <dbReference type="EC" id="1.14.99.29"/>
    </reaction>
</comment>
<feature type="binding site" evidence="9">
    <location>
        <position position="267"/>
    </location>
    <ligand>
        <name>Fe cation</name>
        <dbReference type="ChEBI" id="CHEBI:24875"/>
        <label>2</label>
    </ligand>
</feature>
<evidence type="ECO:0000256" key="3">
    <source>
        <dbReference type="ARBA" id="ARBA00022723"/>
    </source>
</evidence>
<reference evidence="11" key="1">
    <citation type="journal article" date="2020" name="Stud. Mycol.">
        <title>101 Dothideomycetes genomes: a test case for predicting lifestyles and emergence of pathogens.</title>
        <authorList>
            <person name="Haridas S."/>
            <person name="Albert R."/>
            <person name="Binder M."/>
            <person name="Bloem J."/>
            <person name="Labutti K."/>
            <person name="Salamov A."/>
            <person name="Andreopoulos B."/>
            <person name="Baker S."/>
            <person name="Barry K."/>
            <person name="Bills G."/>
            <person name="Bluhm B."/>
            <person name="Cannon C."/>
            <person name="Castanera R."/>
            <person name="Culley D."/>
            <person name="Daum C."/>
            <person name="Ezra D."/>
            <person name="Gonzalez J."/>
            <person name="Henrissat B."/>
            <person name="Kuo A."/>
            <person name="Liang C."/>
            <person name="Lipzen A."/>
            <person name="Lutzoni F."/>
            <person name="Magnuson J."/>
            <person name="Mondo S."/>
            <person name="Nolan M."/>
            <person name="Ohm R."/>
            <person name="Pangilinan J."/>
            <person name="Park H.-J."/>
            <person name="Ramirez L."/>
            <person name="Alfaro M."/>
            <person name="Sun H."/>
            <person name="Tritt A."/>
            <person name="Yoshinaga Y."/>
            <person name="Zwiers L.-H."/>
            <person name="Turgeon B."/>
            <person name="Goodwin S."/>
            <person name="Spatafora J."/>
            <person name="Crous P."/>
            <person name="Grigoriev I."/>
        </authorList>
    </citation>
    <scope>NUCLEOTIDE SEQUENCE</scope>
    <source>
        <strain evidence="11">HMLAC05119</strain>
    </source>
</reference>
<comment type="pathway">
    <text evidence="2 9">Protein modification; eIF5A hypusination.</text>
</comment>
<feature type="binding site" evidence="9">
    <location>
        <position position="268"/>
    </location>
    <ligand>
        <name>Fe cation</name>
        <dbReference type="ChEBI" id="CHEBI:24875"/>
        <label>2</label>
    </ligand>
</feature>
<proteinExistence type="inferred from homology"/>
<dbReference type="InterPro" id="IPR027517">
    <property type="entry name" value="Deoxyhypusine_hydroxylase"/>
</dbReference>
<dbReference type="EC" id="1.14.99.29" evidence="9"/>
<evidence type="ECO:0000313" key="12">
    <source>
        <dbReference type="Proteomes" id="UP000800096"/>
    </source>
</evidence>
<keyword evidence="3 9" id="KW-0479">Metal-binding</keyword>
<keyword evidence="9" id="KW-0963">Cytoplasm</keyword>
<evidence type="ECO:0000256" key="5">
    <source>
        <dbReference type="ARBA" id="ARBA00023002"/>
    </source>
</evidence>
<sequence>MAVTDHDTQVPALRKILTSESEPLARRFRALFSLKHVASLHPPTAQTVPAIEAIAAAFTSPSALLKHELAYCLGQSGHDAAIAPLRAVLEDRQEDSMCRHEAAEALGALNDKGSLELLKQLRDDAKEEVVVRDTCDIAVDRIEWEHGLQKSTEKLKKSDFTSVDPAPPLPQSTETPSIPDLEKTLLDTSLPLFQRYRAMFALRDLSSPPDLPTAVPAVHALAQGFNDPSALFRHEIAFVFGQLSHPASIPSLTEALSNTKEASMVRHEAAEALGSLGDEEGVEDTLKKFLNDPEQVVRDSVIVALDMAEFEKNGEVEYAIVPQSQAIAA</sequence>
<evidence type="ECO:0000256" key="9">
    <source>
        <dbReference type="HAMAP-Rule" id="MF_03101"/>
    </source>
</evidence>
<dbReference type="InterPro" id="IPR004155">
    <property type="entry name" value="PBS_lyase_HEAT"/>
</dbReference>
<feature type="binding site" evidence="9">
    <location>
        <position position="101"/>
    </location>
    <ligand>
        <name>Fe cation</name>
        <dbReference type="ChEBI" id="CHEBI:24875"/>
        <label>1</label>
    </ligand>
</feature>
<feature type="binding site" evidence="9">
    <location>
        <position position="234"/>
    </location>
    <ligand>
        <name>Fe cation</name>
        <dbReference type="ChEBI" id="CHEBI:24875"/>
        <label>2</label>
    </ligand>
</feature>
<evidence type="ECO:0000256" key="4">
    <source>
        <dbReference type="ARBA" id="ARBA00022737"/>
    </source>
</evidence>
<dbReference type="OrthoDB" id="421002at2759"/>
<keyword evidence="5 9" id="KW-0560">Oxidoreductase</keyword>
<dbReference type="SUPFAM" id="SSF48371">
    <property type="entry name" value="ARM repeat"/>
    <property type="match status" value="1"/>
</dbReference>
<keyword evidence="12" id="KW-1185">Reference proteome</keyword>
<dbReference type="GO" id="GO:0005634">
    <property type="term" value="C:nucleus"/>
    <property type="evidence" value="ECO:0007669"/>
    <property type="project" value="UniProtKB-SubCell"/>
</dbReference>
<evidence type="ECO:0000256" key="8">
    <source>
        <dbReference type="ARBA" id="ARBA00023256"/>
    </source>
</evidence>
<accession>A0A6A5QV35</accession>
<dbReference type="InterPro" id="IPR011989">
    <property type="entry name" value="ARM-like"/>
</dbReference>
<dbReference type="PANTHER" id="PTHR12697">
    <property type="entry name" value="PBS LYASE HEAT-LIKE PROTEIN"/>
    <property type="match status" value="1"/>
</dbReference>
<dbReference type="GO" id="GO:0005737">
    <property type="term" value="C:cytoplasm"/>
    <property type="evidence" value="ECO:0007669"/>
    <property type="project" value="UniProtKB-SubCell"/>
</dbReference>
<dbReference type="HAMAP" id="MF_03101">
    <property type="entry name" value="Deoxyhypusine_hydroxylase"/>
    <property type="match status" value="1"/>
</dbReference>
<dbReference type="GO" id="GO:0046872">
    <property type="term" value="F:metal ion binding"/>
    <property type="evidence" value="ECO:0007669"/>
    <property type="project" value="UniProtKB-KW"/>
</dbReference>
<comment type="similarity">
    <text evidence="9">Belongs to the deoxyhypusine hydroxylase family.</text>
</comment>
<evidence type="ECO:0000256" key="6">
    <source>
        <dbReference type="ARBA" id="ARBA00023004"/>
    </source>
</evidence>
<name>A0A6A5QV35_AMPQU</name>
<protein>
    <recommendedName>
        <fullName evidence="9">Deoxyhypusine hydroxylase</fullName>
        <shortName evidence="9">DOHH</shortName>
        <ecNumber evidence="9">1.14.99.29</ecNumber>
    </recommendedName>
    <alternativeName>
        <fullName evidence="9">Deoxyhypusine dioxygenase</fullName>
    </alternativeName>
    <alternativeName>
        <fullName evidence="9">Deoxyhypusine monooxygenase</fullName>
    </alternativeName>
</protein>
<organism evidence="11 12">
    <name type="scientific">Ampelomyces quisqualis</name>
    <name type="common">Powdery mildew agent</name>
    <dbReference type="NCBI Taxonomy" id="50730"/>
    <lineage>
        <taxon>Eukaryota</taxon>
        <taxon>Fungi</taxon>
        <taxon>Dikarya</taxon>
        <taxon>Ascomycota</taxon>
        <taxon>Pezizomycotina</taxon>
        <taxon>Dothideomycetes</taxon>
        <taxon>Pleosporomycetidae</taxon>
        <taxon>Pleosporales</taxon>
        <taxon>Pleosporineae</taxon>
        <taxon>Phaeosphaeriaceae</taxon>
        <taxon>Ampelomyces</taxon>
    </lineage>
</organism>
<keyword evidence="6 9" id="KW-0408">Iron</keyword>
<feature type="binding site" evidence="9">
    <location>
        <position position="68"/>
    </location>
    <ligand>
        <name>Fe cation</name>
        <dbReference type="ChEBI" id="CHEBI:24875"/>
        <label>1</label>
    </ligand>
</feature>
<dbReference type="Pfam" id="PF13646">
    <property type="entry name" value="HEAT_2"/>
    <property type="match status" value="2"/>
</dbReference>
<dbReference type="Proteomes" id="UP000800096">
    <property type="component" value="Unassembled WGS sequence"/>
</dbReference>
<feature type="binding site" evidence="9">
    <location>
        <position position="100"/>
    </location>
    <ligand>
        <name>Fe cation</name>
        <dbReference type="ChEBI" id="CHEBI:24875"/>
        <label>1</label>
    </ligand>
</feature>
<evidence type="ECO:0000256" key="7">
    <source>
        <dbReference type="ARBA" id="ARBA00023033"/>
    </source>
</evidence>
<dbReference type="AlphaFoldDB" id="A0A6A5QV35"/>
<keyword evidence="9" id="KW-0539">Nucleus</keyword>
<dbReference type="Gene3D" id="1.25.10.10">
    <property type="entry name" value="Leucine-rich Repeat Variant"/>
    <property type="match status" value="2"/>
</dbReference>
<comment type="cofactor">
    <cofactor evidence="9">
        <name>Fe(2+)</name>
        <dbReference type="ChEBI" id="CHEBI:29033"/>
    </cofactor>
    <text evidence="9">Binds 2 Fe(2+) ions per subunit.</text>
</comment>
<feature type="binding site" evidence="9">
    <location>
        <position position="235"/>
    </location>
    <ligand>
        <name>Fe cation</name>
        <dbReference type="ChEBI" id="CHEBI:24875"/>
        <label>2</label>
    </ligand>
</feature>
<feature type="binding site" evidence="9">
    <location>
        <position position="67"/>
    </location>
    <ligand>
        <name>Fe cation</name>
        <dbReference type="ChEBI" id="CHEBI:24875"/>
        <label>1</label>
    </ligand>
</feature>
<dbReference type="UniPathway" id="UPA00354"/>
<evidence type="ECO:0000256" key="1">
    <source>
        <dbReference type="ARBA" id="ARBA00000068"/>
    </source>
</evidence>
<dbReference type="InterPro" id="IPR016024">
    <property type="entry name" value="ARM-type_fold"/>
</dbReference>
<comment type="subcellular location">
    <subcellularLocation>
        <location evidence="9">Cytoplasm</location>
    </subcellularLocation>
    <subcellularLocation>
        <location evidence="9">Nucleus</location>
    </subcellularLocation>
</comment>
<feature type="region of interest" description="Disordered" evidence="10">
    <location>
        <begin position="155"/>
        <end position="179"/>
    </location>
</feature>
<evidence type="ECO:0000256" key="10">
    <source>
        <dbReference type="SAM" id="MobiDB-lite"/>
    </source>
</evidence>
<dbReference type="SMART" id="SM00567">
    <property type="entry name" value="EZ_HEAT"/>
    <property type="match status" value="6"/>
</dbReference>
<keyword evidence="8 9" id="KW-0386">Hypusine biosynthesis</keyword>